<dbReference type="Proteomes" id="UP000655588">
    <property type="component" value="Unassembled WGS sequence"/>
</dbReference>
<organism evidence="1 2">
    <name type="scientific">Frieseomelitta varia</name>
    <dbReference type="NCBI Taxonomy" id="561572"/>
    <lineage>
        <taxon>Eukaryota</taxon>
        <taxon>Metazoa</taxon>
        <taxon>Ecdysozoa</taxon>
        <taxon>Arthropoda</taxon>
        <taxon>Hexapoda</taxon>
        <taxon>Insecta</taxon>
        <taxon>Pterygota</taxon>
        <taxon>Neoptera</taxon>
        <taxon>Endopterygota</taxon>
        <taxon>Hymenoptera</taxon>
        <taxon>Apocrita</taxon>
        <taxon>Aculeata</taxon>
        <taxon>Apoidea</taxon>
        <taxon>Anthophila</taxon>
        <taxon>Apidae</taxon>
        <taxon>Frieseomelitta</taxon>
    </lineage>
</organism>
<sequence>MNSSSDLSQILDISRISRLNCSRIFGRVDSLQNLFEQQCNLSYNTSKNIQESNHLEKTIKCLASCEDSIAEHVKNKLILECIKETLINVKGTLSDDVVVKLKRLLLIHELNIYMHLPSTSKNMQEELNILGITDLPKYDFSYEEISDIKCYVETLLREKIHELILRYEQLGGNMKEILRLIDFNMRKKILESDEIQIFQWKDKIEELCSQYEADIMKCKTLMNKWNILKYKDVSKIYLEKAEHILLQAQVAEVQAKITKLSCIIKMYKETPVTIDAYRILNTTLDKKLFATLDEIKEKKNLKKQYEELQNTEYSEVLKTYLHFCKAIEKKKQILEKL</sequence>
<evidence type="ECO:0000313" key="2">
    <source>
        <dbReference type="Proteomes" id="UP000655588"/>
    </source>
</evidence>
<accession>A0A833VMJ9</accession>
<name>A0A833VMJ9_9HYME</name>
<reference evidence="1" key="1">
    <citation type="submission" date="2019-11" db="EMBL/GenBank/DDBJ databases">
        <title>The nuclear and mitochondrial genomes of Frieseomelitta varia - a highly eusocial stingless bee (Meliponini) with a permanently sterile worker caste.</title>
        <authorList>
            <person name="Freitas F.C.P."/>
            <person name="Lourenco A.P."/>
            <person name="Nunes F.M.F."/>
            <person name="Paschoal A.R."/>
            <person name="Abreu F.C.P."/>
            <person name="Barbin F.O."/>
            <person name="Bataglia L."/>
            <person name="Cardoso-Junior C.A.M."/>
            <person name="Cervoni M.S."/>
            <person name="Silva S.R."/>
            <person name="Dalarmi F."/>
            <person name="Del Lama M.A."/>
            <person name="Depintor T.S."/>
            <person name="Ferreira K.M."/>
            <person name="Goria P.S."/>
            <person name="Jaskot M.C."/>
            <person name="Lago D.C."/>
            <person name="Luna-Lucena D."/>
            <person name="Moda L.M."/>
            <person name="Nascimento L."/>
            <person name="Pedrino M."/>
            <person name="Rabico F.O."/>
            <person name="Sanches F.C."/>
            <person name="Santos D.E."/>
            <person name="Santos C.G."/>
            <person name="Vieira J."/>
            <person name="Lopes T.F."/>
            <person name="Barchuk A.R."/>
            <person name="Hartfelder K."/>
            <person name="Simoes Z.L.P."/>
            <person name="Bitondi M.M.G."/>
            <person name="Pinheiro D.G."/>
        </authorList>
    </citation>
    <scope>NUCLEOTIDE SEQUENCE</scope>
    <source>
        <strain evidence="1">USP_RPSP 00005682</strain>
        <tissue evidence="1">Whole individual</tissue>
    </source>
</reference>
<dbReference type="AlphaFoldDB" id="A0A833VMJ9"/>
<gene>
    <name evidence="1" type="ORF">E2986_05699</name>
</gene>
<dbReference type="OrthoDB" id="7696867at2759"/>
<comment type="caution">
    <text evidence="1">The sequence shown here is derived from an EMBL/GenBank/DDBJ whole genome shotgun (WGS) entry which is preliminary data.</text>
</comment>
<protein>
    <submittedName>
        <fullName evidence="1">Uncharacterized protein</fullName>
    </submittedName>
</protein>
<dbReference type="EMBL" id="WNWW01000984">
    <property type="protein sequence ID" value="KAF3420205.1"/>
    <property type="molecule type" value="Genomic_DNA"/>
</dbReference>
<proteinExistence type="predicted"/>
<keyword evidence="2" id="KW-1185">Reference proteome</keyword>
<evidence type="ECO:0000313" key="1">
    <source>
        <dbReference type="EMBL" id="KAF3420205.1"/>
    </source>
</evidence>